<dbReference type="AlphaFoldDB" id="A0A183A190"/>
<dbReference type="WBParaSite" id="ECPE_0000072501-mRNA-1">
    <property type="protein sequence ID" value="ECPE_0000072501-mRNA-1"/>
    <property type="gene ID" value="ECPE_0000072501"/>
</dbReference>
<accession>A0A183A190</accession>
<keyword evidence="2" id="KW-1185">Reference proteome</keyword>
<reference evidence="3" key="1">
    <citation type="submission" date="2016-06" db="UniProtKB">
        <authorList>
            <consortium name="WormBaseParasite"/>
        </authorList>
    </citation>
    <scope>IDENTIFICATION</scope>
</reference>
<evidence type="ECO:0000313" key="2">
    <source>
        <dbReference type="Proteomes" id="UP000272942"/>
    </source>
</evidence>
<proteinExistence type="predicted"/>
<dbReference type="OrthoDB" id="6272342at2759"/>
<gene>
    <name evidence="1" type="ORF">ECPE_LOCUS725</name>
</gene>
<protein>
    <submittedName>
        <fullName evidence="3">40S ribosomal protein S25</fullName>
    </submittedName>
</protein>
<evidence type="ECO:0000313" key="1">
    <source>
        <dbReference type="EMBL" id="VDP27866.1"/>
    </source>
</evidence>
<evidence type="ECO:0000313" key="3">
    <source>
        <dbReference type="WBParaSite" id="ECPE_0000072501-mRNA-1"/>
    </source>
</evidence>
<name>A0A183A190_9TREM</name>
<reference evidence="1 2" key="2">
    <citation type="submission" date="2018-11" db="EMBL/GenBank/DDBJ databases">
        <authorList>
            <consortium name="Pathogen Informatics"/>
        </authorList>
    </citation>
    <scope>NUCLEOTIDE SEQUENCE [LARGE SCALE GENOMIC DNA]</scope>
    <source>
        <strain evidence="1 2">Egypt</strain>
    </source>
</reference>
<dbReference type="Proteomes" id="UP000272942">
    <property type="component" value="Unassembled WGS sequence"/>
</dbReference>
<sequence length="124" mass="14173">MALAATLSKEEIQQSLKAVIKRSKKKIPAPKYLCTPSSQQIQQKVSTLEEKHTICQQFRKLVCSHGSIPELQHVSASSMKKIYASHSTVADCSPERQKLPTVRCFVVRYLKNKFLEDASHRQFW</sequence>
<dbReference type="EMBL" id="UZAN01002931">
    <property type="protein sequence ID" value="VDP27866.1"/>
    <property type="molecule type" value="Genomic_DNA"/>
</dbReference>
<organism evidence="3">
    <name type="scientific">Echinostoma caproni</name>
    <dbReference type="NCBI Taxonomy" id="27848"/>
    <lineage>
        <taxon>Eukaryota</taxon>
        <taxon>Metazoa</taxon>
        <taxon>Spiralia</taxon>
        <taxon>Lophotrochozoa</taxon>
        <taxon>Platyhelminthes</taxon>
        <taxon>Trematoda</taxon>
        <taxon>Digenea</taxon>
        <taxon>Plagiorchiida</taxon>
        <taxon>Echinostomata</taxon>
        <taxon>Echinostomatoidea</taxon>
        <taxon>Echinostomatidae</taxon>
        <taxon>Echinostoma</taxon>
    </lineage>
</organism>